<evidence type="ECO:0000256" key="3">
    <source>
        <dbReference type="SAM" id="SignalP"/>
    </source>
</evidence>
<dbReference type="PANTHER" id="PTHR11474">
    <property type="entry name" value="TYROSINASE FAMILY MEMBER"/>
    <property type="match status" value="1"/>
</dbReference>
<dbReference type="PANTHER" id="PTHR11474:SF125">
    <property type="entry name" value="N-ACETYL-6-HYDROXYTRYPTOPHAN OXIDASE IVOB-RELATED"/>
    <property type="match status" value="1"/>
</dbReference>
<evidence type="ECO:0000259" key="5">
    <source>
        <dbReference type="PROSITE" id="PS00498"/>
    </source>
</evidence>
<accession>A0A1V8TU55</accession>
<dbReference type="PRINTS" id="PR00092">
    <property type="entry name" value="TYROSINASE"/>
</dbReference>
<evidence type="ECO:0000313" key="6">
    <source>
        <dbReference type="EMBL" id="OQO14910.1"/>
    </source>
</evidence>
<reference evidence="7" key="1">
    <citation type="submission" date="2017-03" db="EMBL/GenBank/DDBJ databases">
        <title>Genomes of endolithic fungi from Antarctica.</title>
        <authorList>
            <person name="Coleine C."/>
            <person name="Masonjones S."/>
            <person name="Stajich J.E."/>
        </authorList>
    </citation>
    <scope>NUCLEOTIDE SEQUENCE [LARGE SCALE GENOMIC DNA]</scope>
    <source>
        <strain evidence="7">CCFEE 5527</strain>
    </source>
</reference>
<organism evidence="6 7">
    <name type="scientific">Cryoendolithus antarcticus</name>
    <dbReference type="NCBI Taxonomy" id="1507870"/>
    <lineage>
        <taxon>Eukaryota</taxon>
        <taxon>Fungi</taxon>
        <taxon>Dikarya</taxon>
        <taxon>Ascomycota</taxon>
        <taxon>Pezizomycotina</taxon>
        <taxon>Dothideomycetes</taxon>
        <taxon>Dothideomycetidae</taxon>
        <taxon>Cladosporiales</taxon>
        <taxon>Cladosporiaceae</taxon>
        <taxon>Cryoendolithus</taxon>
    </lineage>
</organism>
<keyword evidence="7" id="KW-1185">Reference proteome</keyword>
<evidence type="ECO:0000256" key="2">
    <source>
        <dbReference type="ARBA" id="ARBA00023002"/>
    </source>
</evidence>
<evidence type="ECO:0000313" key="7">
    <source>
        <dbReference type="Proteomes" id="UP000192596"/>
    </source>
</evidence>
<comment type="caution">
    <text evidence="6">The sequence shown here is derived from an EMBL/GenBank/DDBJ whole genome shotgun (WGS) entry which is preliminary data.</text>
</comment>
<dbReference type="Proteomes" id="UP000192596">
    <property type="component" value="Unassembled WGS sequence"/>
</dbReference>
<proteinExistence type="predicted"/>
<dbReference type="STRING" id="1507870.A0A1V8TU55"/>
<dbReference type="EMBL" id="NAJO01000001">
    <property type="protein sequence ID" value="OQO14910.1"/>
    <property type="molecule type" value="Genomic_DNA"/>
</dbReference>
<keyword evidence="3" id="KW-0732">Signal</keyword>
<evidence type="ECO:0000256" key="1">
    <source>
        <dbReference type="ARBA" id="ARBA00022723"/>
    </source>
</evidence>
<dbReference type="GO" id="GO:0046872">
    <property type="term" value="F:metal ion binding"/>
    <property type="evidence" value="ECO:0007669"/>
    <property type="project" value="UniProtKB-KW"/>
</dbReference>
<sequence length="384" mass="41785">MRSSAIWTALLSLLAVTEAWQPASTQKTDKLAAEGMRNLYASERRHHGHKGCSVKNAAVRKEWLTLTPHEKKDYISAVKCLQSKPALSSATVPGAKTRYDDFVGVHIQQTLSIHLTGNFLSWHRYFTWAYETALRKECGYQGYQPYVNWGKHALDIQGSPLFDGSSTSMSGNGAYRPHNATGIPSNDAPLILLAPGVGGGCVASGPFKNLTVNLGPLAPSLRDSVPTATGLEYNPRCLRRDLTQAAATLGSTDVTSYELISNHTTVLDFQNTMQGNGFLNNYIGVHTAGHFWVNGDPGGDFFASPGDPFFFLHHGQIDRTWQIWQNLDLKNRQNAIAGTRTIGNMPPSPNATLSDILDLGVLAPNITMGEAMSTLGGPFCYIYA</sequence>
<keyword evidence="1" id="KW-0479">Metal-binding</keyword>
<feature type="domain" description="Tyrosinase copper-binding" evidence="5">
    <location>
        <begin position="307"/>
        <end position="318"/>
    </location>
</feature>
<dbReference type="InParanoid" id="A0A1V8TU55"/>
<dbReference type="GO" id="GO:0016491">
    <property type="term" value="F:oxidoreductase activity"/>
    <property type="evidence" value="ECO:0007669"/>
    <property type="project" value="UniProtKB-KW"/>
</dbReference>
<dbReference type="OrthoDB" id="6132182at2759"/>
<evidence type="ECO:0000259" key="4">
    <source>
        <dbReference type="PROSITE" id="PS00497"/>
    </source>
</evidence>
<name>A0A1V8TU55_9PEZI</name>
<dbReference type="InterPro" id="IPR002227">
    <property type="entry name" value="Tyrosinase_Cu-bd"/>
</dbReference>
<dbReference type="SUPFAM" id="SSF48056">
    <property type="entry name" value="Di-copper centre-containing domain"/>
    <property type="match status" value="1"/>
</dbReference>
<dbReference type="InterPro" id="IPR008922">
    <property type="entry name" value="Di-copper_centre_dom_sf"/>
</dbReference>
<dbReference type="Gene3D" id="1.10.1280.10">
    <property type="entry name" value="Di-copper center containing domain from catechol oxidase"/>
    <property type="match status" value="1"/>
</dbReference>
<feature type="signal peptide" evidence="3">
    <location>
        <begin position="1"/>
        <end position="19"/>
    </location>
</feature>
<protein>
    <recommendedName>
        <fullName evidence="4 5">Tyrosinase copper-binding domain-containing protein</fullName>
    </recommendedName>
</protein>
<dbReference type="InterPro" id="IPR050316">
    <property type="entry name" value="Tyrosinase/Hemocyanin"/>
</dbReference>
<dbReference type="AlphaFoldDB" id="A0A1V8TU55"/>
<dbReference type="Pfam" id="PF00264">
    <property type="entry name" value="Tyrosinase"/>
    <property type="match status" value="1"/>
</dbReference>
<feature type="domain" description="Tyrosinase copper-binding" evidence="4">
    <location>
        <begin position="114"/>
        <end position="131"/>
    </location>
</feature>
<dbReference type="PROSITE" id="PS00498">
    <property type="entry name" value="TYROSINASE_2"/>
    <property type="match status" value="1"/>
</dbReference>
<dbReference type="PROSITE" id="PS00497">
    <property type="entry name" value="TYROSINASE_1"/>
    <property type="match status" value="1"/>
</dbReference>
<gene>
    <name evidence="6" type="ORF">B0A48_00292</name>
</gene>
<feature type="chain" id="PRO_5013071210" description="Tyrosinase copper-binding domain-containing protein" evidence="3">
    <location>
        <begin position="20"/>
        <end position="384"/>
    </location>
</feature>
<keyword evidence="2" id="KW-0560">Oxidoreductase</keyword>